<dbReference type="EMBL" id="JBJXBP010000001">
    <property type="protein sequence ID" value="KAL3850560.1"/>
    <property type="molecule type" value="Genomic_DNA"/>
</dbReference>
<comment type="caution">
    <text evidence="2">The sequence shown here is derived from an EMBL/GenBank/DDBJ whole genome shotgun (WGS) entry which is preliminary data.</text>
</comment>
<sequence>MNGLRLLAILLVLVNLSLTQFISQQIGVNAVGFGRVYMKKLTRPNTCGLSIF</sequence>
<keyword evidence="1" id="KW-0732">Signal</keyword>
<dbReference type="AlphaFoldDB" id="A0ABD3UNB8"/>
<keyword evidence="3" id="KW-1185">Reference proteome</keyword>
<organism evidence="2 3">
    <name type="scientific">Penstemon smallii</name>
    <dbReference type="NCBI Taxonomy" id="265156"/>
    <lineage>
        <taxon>Eukaryota</taxon>
        <taxon>Viridiplantae</taxon>
        <taxon>Streptophyta</taxon>
        <taxon>Embryophyta</taxon>
        <taxon>Tracheophyta</taxon>
        <taxon>Spermatophyta</taxon>
        <taxon>Magnoliopsida</taxon>
        <taxon>eudicotyledons</taxon>
        <taxon>Gunneridae</taxon>
        <taxon>Pentapetalae</taxon>
        <taxon>asterids</taxon>
        <taxon>lamiids</taxon>
        <taxon>Lamiales</taxon>
        <taxon>Plantaginaceae</taxon>
        <taxon>Cheloneae</taxon>
        <taxon>Penstemon</taxon>
    </lineage>
</organism>
<proteinExistence type="predicted"/>
<protein>
    <submittedName>
        <fullName evidence="2">Uncharacterized protein</fullName>
    </submittedName>
</protein>
<feature type="chain" id="PRO_5044839681" evidence="1">
    <location>
        <begin position="20"/>
        <end position="52"/>
    </location>
</feature>
<reference evidence="2 3" key="1">
    <citation type="submission" date="2024-12" db="EMBL/GenBank/DDBJ databases">
        <title>The unique morphological basis and parallel evolutionary history of personate flowers in Penstemon.</title>
        <authorList>
            <person name="Depatie T.H."/>
            <person name="Wessinger C.A."/>
        </authorList>
    </citation>
    <scope>NUCLEOTIDE SEQUENCE [LARGE SCALE GENOMIC DNA]</scope>
    <source>
        <strain evidence="2">WTNN_2</strain>
        <tissue evidence="2">Leaf</tissue>
    </source>
</reference>
<accession>A0ABD3UNB8</accession>
<evidence type="ECO:0000256" key="1">
    <source>
        <dbReference type="SAM" id="SignalP"/>
    </source>
</evidence>
<evidence type="ECO:0000313" key="3">
    <source>
        <dbReference type="Proteomes" id="UP001634393"/>
    </source>
</evidence>
<gene>
    <name evidence="2" type="ORF">ACJIZ3_012442</name>
</gene>
<evidence type="ECO:0000313" key="2">
    <source>
        <dbReference type="EMBL" id="KAL3850560.1"/>
    </source>
</evidence>
<feature type="signal peptide" evidence="1">
    <location>
        <begin position="1"/>
        <end position="19"/>
    </location>
</feature>
<name>A0ABD3UNB8_9LAMI</name>
<dbReference type="Proteomes" id="UP001634393">
    <property type="component" value="Unassembled WGS sequence"/>
</dbReference>